<dbReference type="KEGG" id="kaf:KAFR_0K00135"/>
<dbReference type="InParanoid" id="H2B167"/>
<gene>
    <name evidence="1" type="primary">KAFR0K00135</name>
    <name evidence="1" type="ORF">KAFR_0K00135</name>
</gene>
<evidence type="ECO:0000313" key="2">
    <source>
        <dbReference type="Proteomes" id="UP000005220"/>
    </source>
</evidence>
<dbReference type="AlphaFoldDB" id="H2B167"/>
<sequence length="212" mass="24302">MSKRQWNKYFAYTGDVANYNIEYGDFEYAKHGALVSASFAAMVLKNDKKFPKSVCKSAVSNTLINGMINDYLIEEYEPFWMFSYSIINIPQQNLGDQLSVYPYLDYPLQLAACLRDDKSYEKLRSPGVCDVDVARFALFLGRMDIFEEHLEIANNLGFFPKHLDFENEVVIRSGSPGVPIEDVYIPFSDHHPLLSYEELSVTDILNSTDDEE</sequence>
<proteinExistence type="predicted"/>
<dbReference type="GeneID" id="13886556"/>
<dbReference type="OrthoDB" id="4062259at2759"/>
<accession>H2B167</accession>
<protein>
    <submittedName>
        <fullName evidence="1">Uncharacterized protein</fullName>
    </submittedName>
</protein>
<name>H2B167_KAZAF</name>
<dbReference type="EMBL" id="HE650831">
    <property type="protein sequence ID" value="CCF60367.1"/>
    <property type="molecule type" value="Genomic_DNA"/>
</dbReference>
<reference evidence="1 2" key="1">
    <citation type="journal article" date="2011" name="Proc. Natl. Acad. Sci. U.S.A.">
        <title>Evolutionary erosion of yeast sex chromosomes by mating-type switching accidents.</title>
        <authorList>
            <person name="Gordon J.L."/>
            <person name="Armisen D."/>
            <person name="Proux-Wera E."/>
            <person name="Oheigeartaigh S.S."/>
            <person name="Byrne K.P."/>
            <person name="Wolfe K.H."/>
        </authorList>
    </citation>
    <scope>NUCLEOTIDE SEQUENCE [LARGE SCALE GENOMIC DNA]</scope>
    <source>
        <strain evidence="2">ATCC 22294 / BCRC 22015 / CBS 2517 / CECT 1963 / NBRC 1671 / NRRL Y-8276</strain>
    </source>
</reference>
<dbReference type="Proteomes" id="UP000005220">
    <property type="component" value="Chromosome 11"/>
</dbReference>
<dbReference type="RefSeq" id="XP_003959502.1">
    <property type="nucleotide sequence ID" value="XM_003959453.1"/>
</dbReference>
<evidence type="ECO:0000313" key="1">
    <source>
        <dbReference type="EMBL" id="CCF60367.1"/>
    </source>
</evidence>
<dbReference type="eggNOG" id="ENOG502SQ9S">
    <property type="taxonomic scope" value="Eukaryota"/>
</dbReference>
<organism evidence="1 2">
    <name type="scientific">Kazachstania africana (strain ATCC 22294 / BCRC 22015 / CBS 2517 / CECT 1963 / NBRC 1671 / NRRL Y-8276)</name>
    <name type="common">Yeast</name>
    <name type="synonym">Kluyveromyces africanus</name>
    <dbReference type="NCBI Taxonomy" id="1071382"/>
    <lineage>
        <taxon>Eukaryota</taxon>
        <taxon>Fungi</taxon>
        <taxon>Dikarya</taxon>
        <taxon>Ascomycota</taxon>
        <taxon>Saccharomycotina</taxon>
        <taxon>Saccharomycetes</taxon>
        <taxon>Saccharomycetales</taxon>
        <taxon>Saccharomycetaceae</taxon>
        <taxon>Kazachstania</taxon>
    </lineage>
</organism>
<dbReference type="HOGENOM" id="CLU_1299901_0_0_1"/>
<keyword evidence="2" id="KW-1185">Reference proteome</keyword>